<comment type="caution">
    <text evidence="2">The sequence shown here is derived from an EMBL/GenBank/DDBJ whole genome shotgun (WGS) entry which is preliminary data.</text>
</comment>
<keyword evidence="3" id="KW-1185">Reference proteome</keyword>
<gene>
    <name evidence="2" type="ORF">Q5H94_08250</name>
</gene>
<sequence>MADPKDPDALTEDGRAPVLSEDQAETPPDADADEAKAIDLPIEEGDFDAQPG</sequence>
<dbReference type="Proteomes" id="UP001176468">
    <property type="component" value="Unassembled WGS sequence"/>
</dbReference>
<evidence type="ECO:0000313" key="2">
    <source>
        <dbReference type="EMBL" id="MDO7842316.1"/>
    </source>
</evidence>
<feature type="compositionally biased region" description="Basic and acidic residues" evidence="1">
    <location>
        <begin position="1"/>
        <end position="15"/>
    </location>
</feature>
<reference evidence="2" key="1">
    <citation type="submission" date="2023-07" db="EMBL/GenBank/DDBJ databases">
        <authorList>
            <person name="Kim M.K."/>
        </authorList>
    </citation>
    <scope>NUCLEOTIDE SEQUENCE</scope>
    <source>
        <strain evidence="2">CA1-15</strain>
    </source>
</reference>
<feature type="region of interest" description="Disordered" evidence="1">
    <location>
        <begin position="1"/>
        <end position="52"/>
    </location>
</feature>
<accession>A0ABT8ZZZ1</accession>
<dbReference type="RefSeq" id="WP_304560782.1">
    <property type="nucleotide sequence ID" value="NZ_JAUQSZ010000004.1"/>
</dbReference>
<evidence type="ECO:0000313" key="3">
    <source>
        <dbReference type="Proteomes" id="UP001176468"/>
    </source>
</evidence>
<proteinExistence type="predicted"/>
<evidence type="ECO:0000256" key="1">
    <source>
        <dbReference type="SAM" id="MobiDB-lite"/>
    </source>
</evidence>
<name>A0ABT8ZZZ1_9SPHN</name>
<feature type="compositionally biased region" description="Acidic residues" evidence="1">
    <location>
        <begin position="41"/>
        <end position="52"/>
    </location>
</feature>
<organism evidence="2 3">
    <name type="scientific">Sphingomonas immobilis</name>
    <dbReference type="NCBI Taxonomy" id="3063997"/>
    <lineage>
        <taxon>Bacteria</taxon>
        <taxon>Pseudomonadati</taxon>
        <taxon>Pseudomonadota</taxon>
        <taxon>Alphaproteobacteria</taxon>
        <taxon>Sphingomonadales</taxon>
        <taxon>Sphingomonadaceae</taxon>
        <taxon>Sphingomonas</taxon>
    </lineage>
</organism>
<dbReference type="EMBL" id="JAUQSZ010000004">
    <property type="protein sequence ID" value="MDO7842316.1"/>
    <property type="molecule type" value="Genomic_DNA"/>
</dbReference>
<protein>
    <submittedName>
        <fullName evidence="2">Uncharacterized protein</fullName>
    </submittedName>
</protein>
<feature type="compositionally biased region" description="Acidic residues" evidence="1">
    <location>
        <begin position="22"/>
        <end position="32"/>
    </location>
</feature>